<comment type="subcellular location">
    <subcellularLocation>
        <location evidence="1">Cytoplasm</location>
        <location evidence="1">Cytosol</location>
    </subcellularLocation>
</comment>
<evidence type="ECO:0008006" key="8">
    <source>
        <dbReference type="Google" id="ProtNLM"/>
    </source>
</evidence>
<dbReference type="GO" id="GO:0044780">
    <property type="term" value="P:bacterial-type flagellum assembly"/>
    <property type="evidence" value="ECO:0007669"/>
    <property type="project" value="InterPro"/>
</dbReference>
<evidence type="ECO:0000256" key="2">
    <source>
        <dbReference type="ARBA" id="ARBA00008787"/>
    </source>
</evidence>
<evidence type="ECO:0000256" key="4">
    <source>
        <dbReference type="ARBA" id="ARBA00022795"/>
    </source>
</evidence>
<protein>
    <recommendedName>
        <fullName evidence="8">Flagellar protein FliS</fullName>
    </recommendedName>
</protein>
<sequence length="159" mass="18165">MNKEAIQSFTARISQASRSELVVILYEITLAKIEEAEKFFKDNNLREFDRELRGAQKCVSELMSSLDYRYKISYDLQSLYMYTNKHIITAIVKQNPISLQYAKSILQKLLVGFVEVSKADKSGPIMQNTQQLYAGLTYSKGTLNETFIDPANKSRGFIA</sequence>
<dbReference type="OrthoDB" id="1767099at2"/>
<keyword evidence="5" id="KW-0143">Chaperone</keyword>
<evidence type="ECO:0000256" key="3">
    <source>
        <dbReference type="ARBA" id="ARBA00022490"/>
    </source>
</evidence>
<keyword evidence="3" id="KW-0963">Cytoplasm</keyword>
<reference evidence="7" key="1">
    <citation type="submission" date="2015-09" db="EMBL/GenBank/DDBJ databases">
        <authorList>
            <person name="Wibberg D."/>
        </authorList>
    </citation>
    <scope>NUCLEOTIDE SEQUENCE [LARGE SCALE GENOMIC DNA]</scope>
    <source>
        <strain evidence="7">SD1D</strain>
    </source>
</reference>
<dbReference type="GO" id="GO:0005829">
    <property type="term" value="C:cytosol"/>
    <property type="evidence" value="ECO:0007669"/>
    <property type="project" value="UniProtKB-SubCell"/>
</dbReference>
<dbReference type="RefSeq" id="WP_058257059.1">
    <property type="nucleotide sequence ID" value="NZ_DUPS01000020.1"/>
</dbReference>
<dbReference type="InterPro" id="IPR003713">
    <property type="entry name" value="FliS"/>
</dbReference>
<proteinExistence type="inferred from homology"/>
<keyword evidence="7" id="KW-1185">Reference proteome</keyword>
<dbReference type="InterPro" id="IPR036584">
    <property type="entry name" value="FliS_sf"/>
</dbReference>
<dbReference type="GO" id="GO:0071973">
    <property type="term" value="P:bacterial-type flagellum-dependent cell motility"/>
    <property type="evidence" value="ECO:0007669"/>
    <property type="project" value="TreeGrafter"/>
</dbReference>
<evidence type="ECO:0000256" key="5">
    <source>
        <dbReference type="ARBA" id="ARBA00023186"/>
    </source>
</evidence>
<dbReference type="PANTHER" id="PTHR34773">
    <property type="entry name" value="FLAGELLAR SECRETION CHAPERONE FLIS"/>
    <property type="match status" value="1"/>
</dbReference>
<evidence type="ECO:0000256" key="1">
    <source>
        <dbReference type="ARBA" id="ARBA00004514"/>
    </source>
</evidence>
<dbReference type="KEGG" id="hsd:SD1D_0039"/>
<keyword evidence="4" id="KW-1005">Bacterial flagellum biogenesis</keyword>
<evidence type="ECO:0000313" key="6">
    <source>
        <dbReference type="EMBL" id="CUH91602.1"/>
    </source>
</evidence>
<dbReference type="Pfam" id="PF02561">
    <property type="entry name" value="FliS"/>
    <property type="match status" value="1"/>
</dbReference>
<name>A0A0K8J276_9FIRM</name>
<dbReference type="AlphaFoldDB" id="A0A0K8J276"/>
<dbReference type="EMBL" id="LN879430">
    <property type="protein sequence ID" value="CUH91602.1"/>
    <property type="molecule type" value="Genomic_DNA"/>
</dbReference>
<dbReference type="SUPFAM" id="SSF101116">
    <property type="entry name" value="Flagellar export chaperone FliS"/>
    <property type="match status" value="1"/>
</dbReference>
<accession>A0A0K8J276</accession>
<organism evidence="6 7">
    <name type="scientific">Herbinix luporum</name>
    <dbReference type="NCBI Taxonomy" id="1679721"/>
    <lineage>
        <taxon>Bacteria</taxon>
        <taxon>Bacillati</taxon>
        <taxon>Bacillota</taxon>
        <taxon>Clostridia</taxon>
        <taxon>Lachnospirales</taxon>
        <taxon>Lachnospiraceae</taxon>
        <taxon>Herbinix</taxon>
    </lineage>
</organism>
<gene>
    <name evidence="6" type="ORF">SD1D_0039</name>
</gene>
<dbReference type="Proteomes" id="UP000196053">
    <property type="component" value="Chromosome I"/>
</dbReference>
<dbReference type="PANTHER" id="PTHR34773:SF1">
    <property type="entry name" value="FLAGELLAR SECRETION CHAPERONE FLIS"/>
    <property type="match status" value="1"/>
</dbReference>
<evidence type="ECO:0000313" key="7">
    <source>
        <dbReference type="Proteomes" id="UP000196053"/>
    </source>
</evidence>
<dbReference type="CDD" id="cd16098">
    <property type="entry name" value="FliS"/>
    <property type="match status" value="1"/>
</dbReference>
<comment type="similarity">
    <text evidence="2">Belongs to the FliS family.</text>
</comment>
<dbReference type="Gene3D" id="1.20.120.340">
    <property type="entry name" value="Flagellar protein FliS"/>
    <property type="match status" value="1"/>
</dbReference>